<dbReference type="Gene3D" id="3.90.400.10">
    <property type="entry name" value="Oligo-1,6-glucosidase, Domain 2"/>
    <property type="match status" value="1"/>
</dbReference>
<dbReference type="AlphaFoldDB" id="A0A9B0F3E3"/>
<feature type="domain" description="Glycosyl hydrolase family 13 catalytic" evidence="7">
    <location>
        <begin position="35"/>
        <end position="461"/>
    </location>
</feature>
<evidence type="ECO:0000256" key="3">
    <source>
        <dbReference type="ARBA" id="ARBA00012741"/>
    </source>
</evidence>
<name>A0A9B0F3E3_BOMTE</name>
<keyword evidence="5" id="KW-0326">Glycosidase</keyword>
<dbReference type="KEGG" id="bter:100643731"/>
<reference evidence="9" key="1">
    <citation type="submission" date="2025-08" db="UniProtKB">
        <authorList>
            <consortium name="RefSeq"/>
        </authorList>
    </citation>
    <scope>IDENTIFICATION</scope>
</reference>
<keyword evidence="4" id="KW-0325">Glycoprotein</keyword>
<gene>
    <name evidence="9" type="primary">LOC100643731</name>
</gene>
<feature type="signal peptide" evidence="6">
    <location>
        <begin position="1"/>
        <end position="20"/>
    </location>
</feature>
<dbReference type="OrthoDB" id="1740265at2759"/>
<dbReference type="RefSeq" id="XP_003395914.3">
    <property type="nucleotide sequence ID" value="XM_003395866.4"/>
</dbReference>
<evidence type="ECO:0000256" key="4">
    <source>
        <dbReference type="ARBA" id="ARBA00023180"/>
    </source>
</evidence>
<dbReference type="EC" id="3.2.1.20" evidence="3"/>
<keyword evidence="5" id="KW-0378">Hydrolase</keyword>
<feature type="chain" id="PRO_5039196054" description="alpha-glucosidase" evidence="6">
    <location>
        <begin position="21"/>
        <end position="578"/>
    </location>
</feature>
<organism evidence="8 9">
    <name type="scientific">Bombus terrestris</name>
    <name type="common">Buff-tailed bumblebee</name>
    <name type="synonym">Apis terrestris</name>
    <dbReference type="NCBI Taxonomy" id="30195"/>
    <lineage>
        <taxon>Eukaryota</taxon>
        <taxon>Metazoa</taxon>
        <taxon>Ecdysozoa</taxon>
        <taxon>Arthropoda</taxon>
        <taxon>Hexapoda</taxon>
        <taxon>Insecta</taxon>
        <taxon>Pterygota</taxon>
        <taxon>Neoptera</taxon>
        <taxon>Endopterygota</taxon>
        <taxon>Hymenoptera</taxon>
        <taxon>Apocrita</taxon>
        <taxon>Aculeata</taxon>
        <taxon>Apoidea</taxon>
        <taxon>Anthophila</taxon>
        <taxon>Apidae</taxon>
        <taxon>Bombus</taxon>
        <taxon>Bombus</taxon>
    </lineage>
</organism>
<sequence length="578" mass="66022">MKNISFVVVVLLVAVGLAAAEIKNKGWWRNAVFYQVYPRSFMDSNGDGIGDLKGITSRLQHFNSTGVTAIWLSPINKSPMNDFGYDISNFTDIAPVFGTLEDIDNLLKEAHKIGLKVILDLVPNHTSDEHPWFEKSVKKEGNYTDYYIWVNGIGKDKKSPPNNWVSVFNGSAWTYHETRKQFYFHQFLKSQPDLNYRNPVVQEEMKNIMKFWLDKGIDGFRIDAVPHLYELKDITKNEPKLDHVDPSLNASNHAYYNHIYTKDQNETYELVQSWRNFVDDYAKQNNRDEIVLLTEAYTSLSNTIKYYNYGSHVPFNFKFITDADANSNVSQLKNVIDSWINEMPQGTAANWVMGNHDRVRLGSRYPGRADQMIMLEMILPGVAVTYYGEEIGMVDIPYMKYDVRDGCRSPFQWDNTTSAGFSKNKTTWLPVNDNYKEINLQKESNQKNSTYQLYTKLIELRKRHTLKHGSLITKELSKYVLAVLRETESETVSLLINTSQNRASVNLTELGSTRVSEKPTKIQLGSTNFDKEPGISVNNSIIELPGQAAVILISSGASLTSYSVISLLFAVLFSLFPW</sequence>
<evidence type="ECO:0000256" key="5">
    <source>
        <dbReference type="ARBA" id="ARBA00023295"/>
    </source>
</evidence>
<dbReference type="InterPro" id="IPR045857">
    <property type="entry name" value="O16G_dom_2"/>
</dbReference>
<evidence type="ECO:0000313" key="8">
    <source>
        <dbReference type="Proteomes" id="UP000835206"/>
    </source>
</evidence>
<dbReference type="InterPro" id="IPR006047">
    <property type="entry name" value="GH13_cat_dom"/>
</dbReference>
<dbReference type="GO" id="GO:0004558">
    <property type="term" value="F:alpha-1,4-glucosidase activity"/>
    <property type="evidence" value="ECO:0007669"/>
    <property type="project" value="UniProtKB-EC"/>
</dbReference>
<evidence type="ECO:0000313" key="9">
    <source>
        <dbReference type="RefSeq" id="XP_003395914.3"/>
    </source>
</evidence>
<dbReference type="CDD" id="cd11328">
    <property type="entry name" value="AmyAc_maltase"/>
    <property type="match status" value="1"/>
</dbReference>
<dbReference type="Gene3D" id="3.20.20.80">
    <property type="entry name" value="Glycosidases"/>
    <property type="match status" value="2"/>
</dbReference>
<evidence type="ECO:0000256" key="1">
    <source>
        <dbReference type="ARBA" id="ARBA00001657"/>
    </source>
</evidence>
<dbReference type="FunFam" id="3.90.400.10:FF:000001">
    <property type="entry name" value="Maltase A3, isoform A"/>
    <property type="match status" value="1"/>
</dbReference>
<dbReference type="Proteomes" id="UP000835206">
    <property type="component" value="Chromosome 6"/>
</dbReference>
<dbReference type="GO" id="GO:0005975">
    <property type="term" value="P:carbohydrate metabolic process"/>
    <property type="evidence" value="ECO:0007669"/>
    <property type="project" value="InterPro"/>
</dbReference>
<dbReference type="PANTHER" id="PTHR10357">
    <property type="entry name" value="ALPHA-AMYLASE FAMILY MEMBER"/>
    <property type="match status" value="1"/>
</dbReference>
<accession>A0A9B0F3E3</accession>
<evidence type="ECO:0000259" key="7">
    <source>
        <dbReference type="SMART" id="SM00642"/>
    </source>
</evidence>
<dbReference type="SUPFAM" id="SSF51445">
    <property type="entry name" value="(Trans)glycosidases"/>
    <property type="match status" value="1"/>
</dbReference>
<dbReference type="PANTHER" id="PTHR10357:SF179">
    <property type="entry name" value="NEUTRAL AND BASIC AMINO ACID TRANSPORT PROTEIN RBAT"/>
    <property type="match status" value="1"/>
</dbReference>
<dbReference type="GeneID" id="100643731"/>
<evidence type="ECO:0000256" key="2">
    <source>
        <dbReference type="ARBA" id="ARBA00008061"/>
    </source>
</evidence>
<dbReference type="Pfam" id="PF00128">
    <property type="entry name" value="Alpha-amylase"/>
    <property type="match status" value="1"/>
</dbReference>
<comment type="catalytic activity">
    <reaction evidence="1">
        <text>Hydrolysis of terminal, non-reducing (1-&gt;4)-linked alpha-D-glucose residues with release of alpha-D-glucose.</text>
        <dbReference type="EC" id="3.2.1.20"/>
    </reaction>
</comment>
<comment type="similarity">
    <text evidence="2">Belongs to the glycosyl hydrolase 13 family.</text>
</comment>
<dbReference type="SMART" id="SM00642">
    <property type="entry name" value="Aamy"/>
    <property type="match status" value="1"/>
</dbReference>
<evidence type="ECO:0000256" key="6">
    <source>
        <dbReference type="SAM" id="SignalP"/>
    </source>
</evidence>
<keyword evidence="8" id="KW-1185">Reference proteome</keyword>
<dbReference type="InterPro" id="IPR017853">
    <property type="entry name" value="GH"/>
</dbReference>
<protein>
    <recommendedName>
        <fullName evidence="3">alpha-glucosidase</fullName>
        <ecNumber evidence="3">3.2.1.20</ecNumber>
    </recommendedName>
</protein>
<keyword evidence="6" id="KW-0732">Signal</keyword>
<proteinExistence type="inferred from homology"/>